<dbReference type="AlphaFoldDB" id="F2NI28"/>
<name>F2NI28_DESAR</name>
<dbReference type="STRING" id="880072.Desac_1814"/>
<dbReference type="KEGG" id="dao:Desac_1814"/>
<evidence type="ECO:0000313" key="2">
    <source>
        <dbReference type="Proteomes" id="UP000000483"/>
    </source>
</evidence>
<dbReference type="Proteomes" id="UP000000483">
    <property type="component" value="Chromosome"/>
</dbReference>
<evidence type="ECO:0000313" key="1">
    <source>
        <dbReference type="EMBL" id="AEB09654.1"/>
    </source>
</evidence>
<organism evidence="1 2">
    <name type="scientific">Desulfobacca acetoxidans (strain ATCC 700848 / DSM 11109 / ASRB2)</name>
    <dbReference type="NCBI Taxonomy" id="880072"/>
    <lineage>
        <taxon>Bacteria</taxon>
        <taxon>Pseudomonadati</taxon>
        <taxon>Thermodesulfobacteriota</taxon>
        <taxon>Desulfobaccia</taxon>
        <taxon>Desulfobaccales</taxon>
        <taxon>Desulfobaccaceae</taxon>
        <taxon>Desulfobacca</taxon>
    </lineage>
</organism>
<dbReference type="EMBL" id="CP002629">
    <property type="protein sequence ID" value="AEB09654.1"/>
    <property type="molecule type" value="Genomic_DNA"/>
</dbReference>
<dbReference type="HOGENOM" id="CLU_168334_0_0_7"/>
<accession>F2NI28</accession>
<dbReference type="OrthoDB" id="675629at2"/>
<dbReference type="RefSeq" id="WP_013706763.1">
    <property type="nucleotide sequence ID" value="NC_015388.1"/>
</dbReference>
<gene>
    <name evidence="1" type="ordered locus">Desac_1814</name>
</gene>
<sequence>MAGRLLTTQTQMQCPHGGQVQAVSSNTRVSAGSGAFVLRRSDTFTISGCPFQIPAPSGTIPSPCVRVEWLVADMCLKVDQQQTLSEGSVGLCFSAQQAPQGTVSVVNTQMRASSR</sequence>
<dbReference type="eggNOG" id="ENOG5032RYY">
    <property type="taxonomic scope" value="Bacteria"/>
</dbReference>
<keyword evidence="2" id="KW-1185">Reference proteome</keyword>
<evidence type="ECO:0008006" key="3">
    <source>
        <dbReference type="Google" id="ProtNLM"/>
    </source>
</evidence>
<proteinExistence type="predicted"/>
<reference evidence="1 2" key="1">
    <citation type="journal article" date="2011" name="Stand. Genomic Sci.">
        <title>Complete genome sequence of the acetate-degrading sulfate reducer Desulfobacca acetoxidans type strain (ASRB2).</title>
        <authorList>
            <person name="Goker M."/>
            <person name="Teshima H."/>
            <person name="Lapidus A."/>
            <person name="Nolan M."/>
            <person name="Lucas S."/>
            <person name="Hammon N."/>
            <person name="Deshpande S."/>
            <person name="Cheng J.F."/>
            <person name="Tapia R."/>
            <person name="Han C."/>
            <person name="Goodwin L."/>
            <person name="Pitluck S."/>
            <person name="Huntemann M."/>
            <person name="Liolios K."/>
            <person name="Ivanova N."/>
            <person name="Pagani I."/>
            <person name="Mavromatis K."/>
            <person name="Ovchinikova G."/>
            <person name="Pati A."/>
            <person name="Chen A."/>
            <person name="Palaniappan K."/>
            <person name="Land M."/>
            <person name="Hauser L."/>
            <person name="Brambilla E.M."/>
            <person name="Rohde M."/>
            <person name="Spring S."/>
            <person name="Detter J.C."/>
            <person name="Woyke T."/>
            <person name="Bristow J."/>
            <person name="Eisen J.A."/>
            <person name="Markowitz V."/>
            <person name="Hugenholtz P."/>
            <person name="Kyrpides N.C."/>
            <person name="Klenk H.P."/>
        </authorList>
    </citation>
    <scope>NUCLEOTIDE SEQUENCE [LARGE SCALE GENOMIC DNA]</scope>
    <source>
        <strain evidence="2">ATCC 700848 / DSM 11109 / ASRB2</strain>
    </source>
</reference>
<reference evidence="2" key="2">
    <citation type="submission" date="2011-03" db="EMBL/GenBank/DDBJ databases">
        <title>The complete genome of Desulfobacca acetoxidans DSM 11109.</title>
        <authorList>
            <consortium name="US DOE Joint Genome Institute (JGI-PGF)"/>
            <person name="Lucas S."/>
            <person name="Copeland A."/>
            <person name="Lapidus A."/>
            <person name="Bruce D."/>
            <person name="Goodwin L."/>
            <person name="Pitluck S."/>
            <person name="Peters L."/>
            <person name="Kyrpides N."/>
            <person name="Mavromatis K."/>
            <person name="Ivanova N."/>
            <person name="Ovchinnikova G."/>
            <person name="Teshima H."/>
            <person name="Detter J.C."/>
            <person name="Han C."/>
            <person name="Land M."/>
            <person name="Hauser L."/>
            <person name="Markowitz V."/>
            <person name="Cheng J.-F."/>
            <person name="Hugenholtz P."/>
            <person name="Woyke T."/>
            <person name="Wu D."/>
            <person name="Spring S."/>
            <person name="Schueler E."/>
            <person name="Brambilla E."/>
            <person name="Klenk H.-P."/>
            <person name="Eisen J.A."/>
        </authorList>
    </citation>
    <scope>NUCLEOTIDE SEQUENCE [LARGE SCALE GENOMIC DNA]</scope>
    <source>
        <strain evidence="2">ATCC 700848 / DSM 11109 / ASRB2</strain>
    </source>
</reference>
<protein>
    <recommendedName>
        <fullName evidence="3">DUF4280 domain-containing protein</fullName>
    </recommendedName>
</protein>